<dbReference type="InterPro" id="IPR018109">
    <property type="entry name" value="Folylpolyglutamate_synth_CS"/>
</dbReference>
<accession>A0A1H4BW43</accession>
<dbReference type="PANTHER" id="PTHR11136">
    <property type="entry name" value="FOLYLPOLYGLUTAMATE SYNTHASE-RELATED"/>
    <property type="match status" value="1"/>
</dbReference>
<evidence type="ECO:0000256" key="7">
    <source>
        <dbReference type="ARBA" id="ARBA00013025"/>
    </source>
</evidence>
<evidence type="ECO:0000256" key="12">
    <source>
        <dbReference type="ARBA" id="ARBA00022840"/>
    </source>
</evidence>
<dbReference type="SUPFAM" id="SSF53623">
    <property type="entry name" value="MurD-like peptide ligases, catalytic domain"/>
    <property type="match status" value="1"/>
</dbReference>
<evidence type="ECO:0000256" key="4">
    <source>
        <dbReference type="ARBA" id="ARBA00008276"/>
    </source>
</evidence>
<dbReference type="GO" id="GO:0046656">
    <property type="term" value="P:folic acid biosynthetic process"/>
    <property type="evidence" value="ECO:0007669"/>
    <property type="project" value="UniProtKB-KW"/>
</dbReference>
<evidence type="ECO:0000259" key="20">
    <source>
        <dbReference type="Pfam" id="PF08245"/>
    </source>
</evidence>
<dbReference type="EMBL" id="FNQR01000005">
    <property type="protein sequence ID" value="SEA52415.1"/>
    <property type="molecule type" value="Genomic_DNA"/>
</dbReference>
<evidence type="ECO:0000256" key="10">
    <source>
        <dbReference type="ARBA" id="ARBA00022723"/>
    </source>
</evidence>
<evidence type="ECO:0000256" key="6">
    <source>
        <dbReference type="ARBA" id="ARBA00013023"/>
    </source>
</evidence>
<dbReference type="InterPro" id="IPR001645">
    <property type="entry name" value="Folylpolyglutamate_synth"/>
</dbReference>
<keyword evidence="10" id="KW-0479">Metal-binding</keyword>
<dbReference type="Proteomes" id="UP000198584">
    <property type="component" value="Unassembled WGS sequence"/>
</dbReference>
<comment type="pathway">
    <text evidence="2">Cofactor biosynthesis; tetrahydrofolate biosynthesis; 7,8-dihydrofolate from 2-amino-4-hydroxy-6-hydroxymethyl-7,8-dihydropteridine diphosphate and 4-aminobenzoate: step 2/2.</text>
</comment>
<comment type="pathway">
    <text evidence="3">Cofactor biosynthesis; tetrahydrofolylpolyglutamate biosynthesis.</text>
</comment>
<dbReference type="GO" id="GO:0005737">
    <property type="term" value="C:cytoplasm"/>
    <property type="evidence" value="ECO:0007669"/>
    <property type="project" value="TreeGrafter"/>
</dbReference>
<dbReference type="GO" id="GO:0005524">
    <property type="term" value="F:ATP binding"/>
    <property type="evidence" value="ECO:0007669"/>
    <property type="project" value="UniProtKB-KW"/>
</dbReference>
<feature type="domain" description="Mur ligase C-terminal" evidence="19">
    <location>
        <begin position="298"/>
        <end position="415"/>
    </location>
</feature>
<dbReference type="OrthoDB" id="9809356at2"/>
<feature type="domain" description="Mur ligase central" evidence="20">
    <location>
        <begin position="45"/>
        <end position="270"/>
    </location>
</feature>
<evidence type="ECO:0000259" key="19">
    <source>
        <dbReference type="Pfam" id="PF02875"/>
    </source>
</evidence>
<evidence type="ECO:0000256" key="5">
    <source>
        <dbReference type="ARBA" id="ARBA00011245"/>
    </source>
</evidence>
<reference evidence="21 22" key="1">
    <citation type="submission" date="2016-10" db="EMBL/GenBank/DDBJ databases">
        <authorList>
            <person name="de Groot N.N."/>
        </authorList>
    </citation>
    <scope>NUCLEOTIDE SEQUENCE [LARGE SCALE GENOMIC DNA]</scope>
    <source>
        <strain evidence="21 22">CCM7597</strain>
    </source>
</reference>
<evidence type="ECO:0000256" key="1">
    <source>
        <dbReference type="ARBA" id="ARBA00001946"/>
    </source>
</evidence>
<keyword evidence="22" id="KW-1185">Reference proteome</keyword>
<dbReference type="GO" id="GO:0008841">
    <property type="term" value="F:dihydrofolate synthase activity"/>
    <property type="evidence" value="ECO:0007669"/>
    <property type="project" value="UniProtKB-EC"/>
</dbReference>
<dbReference type="GO" id="GO:0004326">
    <property type="term" value="F:tetrahydrofolylpolyglutamate synthase activity"/>
    <property type="evidence" value="ECO:0007669"/>
    <property type="project" value="UniProtKB-EC"/>
</dbReference>
<keyword evidence="11 18" id="KW-0547">Nucleotide-binding</keyword>
<evidence type="ECO:0000256" key="17">
    <source>
        <dbReference type="ARBA" id="ARBA00049161"/>
    </source>
</evidence>
<evidence type="ECO:0000256" key="11">
    <source>
        <dbReference type="ARBA" id="ARBA00022741"/>
    </source>
</evidence>
<dbReference type="GO" id="GO:0046872">
    <property type="term" value="F:metal ion binding"/>
    <property type="evidence" value="ECO:0007669"/>
    <property type="project" value="UniProtKB-KW"/>
</dbReference>
<comment type="subunit">
    <text evidence="5">Monomer.</text>
</comment>
<proteinExistence type="inferred from homology"/>
<evidence type="ECO:0000256" key="9">
    <source>
        <dbReference type="ARBA" id="ARBA00022598"/>
    </source>
</evidence>
<comment type="similarity">
    <text evidence="4 18">Belongs to the folylpolyglutamate synthase family.</text>
</comment>
<comment type="cofactor">
    <cofactor evidence="1">
        <name>Mg(2+)</name>
        <dbReference type="ChEBI" id="CHEBI:18420"/>
    </cofactor>
</comment>
<name>A0A1H4BW43_9BACI</name>
<evidence type="ECO:0000256" key="13">
    <source>
        <dbReference type="ARBA" id="ARBA00022842"/>
    </source>
</evidence>
<evidence type="ECO:0000256" key="3">
    <source>
        <dbReference type="ARBA" id="ARBA00005150"/>
    </source>
</evidence>
<dbReference type="PROSITE" id="PS01012">
    <property type="entry name" value="FOLYLPOLYGLU_SYNT_2"/>
    <property type="match status" value="1"/>
</dbReference>
<evidence type="ECO:0000313" key="21">
    <source>
        <dbReference type="EMBL" id="SEA52415.1"/>
    </source>
</evidence>
<dbReference type="EC" id="6.3.2.12" evidence="6"/>
<keyword evidence="13" id="KW-0460">Magnesium</keyword>
<dbReference type="RefSeq" id="WP_093044331.1">
    <property type="nucleotide sequence ID" value="NZ_FNQR01000005.1"/>
</dbReference>
<dbReference type="AlphaFoldDB" id="A0A1H4BW43"/>
<dbReference type="PROSITE" id="PS01011">
    <property type="entry name" value="FOLYLPOLYGLU_SYNT_1"/>
    <property type="match status" value="1"/>
</dbReference>
<keyword evidence="14" id="KW-0289">Folate biosynthesis</keyword>
<evidence type="ECO:0000256" key="16">
    <source>
        <dbReference type="ARBA" id="ARBA00047493"/>
    </source>
</evidence>
<dbReference type="PANTHER" id="PTHR11136:SF0">
    <property type="entry name" value="DIHYDROFOLATE SYNTHETASE-RELATED"/>
    <property type="match status" value="1"/>
</dbReference>
<dbReference type="FunFam" id="3.40.1190.10:FF:000004">
    <property type="entry name" value="Dihydrofolate synthase/folylpolyglutamate synthase"/>
    <property type="match status" value="1"/>
</dbReference>
<sequence>MLTYEQAIEWIHSREKFKIKPGLKRMEWMMEKLDHPERELNAIHIAGTNGKGSTLSFLRNLLEAQGKNVGTFTSPYIIHFNERISVNGKPIQDDDWLQLVKTIKPLAEELAQTPLGEPTEFEVITAMALLYFKQASLDFVIMETGLGGRFDSTNIIQPIVAAITNIGLDHMKILGNSYEKIAVEKAGIIKENVPVVTAVESEEAIQVIKQKCQETSSNLFRLNHDFFVSHQSSDEEGEHFFFSNRSYQSKLLTSRMKGRHQEANAAVALEIMEVLRDKSYPFRREDYYNSIMSTEWPGRFERVSERPLVIIDGAHNEEGTKTLMRTVGEHFPDKRKFLLYAALEDKPVKGMLEQLKDNFDQITFTSFNFPRAMEARLLKEVYDEDNTRAEQVWEEALENIMGKMTYGDVLLVAGSLYFISDVRKYFEYR</sequence>
<evidence type="ECO:0000256" key="2">
    <source>
        <dbReference type="ARBA" id="ARBA00004799"/>
    </source>
</evidence>
<evidence type="ECO:0000313" key="22">
    <source>
        <dbReference type="Proteomes" id="UP000198584"/>
    </source>
</evidence>
<evidence type="ECO:0000256" key="8">
    <source>
        <dbReference type="ARBA" id="ARBA00019357"/>
    </source>
</evidence>
<evidence type="ECO:0000256" key="18">
    <source>
        <dbReference type="PIRNR" id="PIRNR001563"/>
    </source>
</evidence>
<dbReference type="PIRSF" id="PIRSF001563">
    <property type="entry name" value="Folylpolyglu_synth"/>
    <property type="match status" value="1"/>
</dbReference>
<comment type="catalytic activity">
    <reaction evidence="17">
        <text>7,8-dihydropteroate + L-glutamate + ATP = 7,8-dihydrofolate + ADP + phosphate + H(+)</text>
        <dbReference type="Rhea" id="RHEA:23584"/>
        <dbReference type="ChEBI" id="CHEBI:15378"/>
        <dbReference type="ChEBI" id="CHEBI:17839"/>
        <dbReference type="ChEBI" id="CHEBI:29985"/>
        <dbReference type="ChEBI" id="CHEBI:30616"/>
        <dbReference type="ChEBI" id="CHEBI:43474"/>
        <dbReference type="ChEBI" id="CHEBI:57451"/>
        <dbReference type="ChEBI" id="CHEBI:456216"/>
        <dbReference type="EC" id="6.3.2.12"/>
    </reaction>
</comment>
<keyword evidence="12 18" id="KW-0067">ATP-binding</keyword>
<dbReference type="NCBIfam" id="TIGR01499">
    <property type="entry name" value="folC"/>
    <property type="match status" value="1"/>
</dbReference>
<dbReference type="Pfam" id="PF02875">
    <property type="entry name" value="Mur_ligase_C"/>
    <property type="match status" value="1"/>
</dbReference>
<comment type="catalytic activity">
    <reaction evidence="16">
        <text>(6S)-5,6,7,8-tetrahydrofolyl-(gamma-L-Glu)(n) + L-glutamate + ATP = (6S)-5,6,7,8-tetrahydrofolyl-(gamma-L-Glu)(n+1) + ADP + phosphate + H(+)</text>
        <dbReference type="Rhea" id="RHEA:10580"/>
        <dbReference type="Rhea" id="RHEA-COMP:14738"/>
        <dbReference type="Rhea" id="RHEA-COMP:14740"/>
        <dbReference type="ChEBI" id="CHEBI:15378"/>
        <dbReference type="ChEBI" id="CHEBI:29985"/>
        <dbReference type="ChEBI" id="CHEBI:30616"/>
        <dbReference type="ChEBI" id="CHEBI:43474"/>
        <dbReference type="ChEBI" id="CHEBI:141005"/>
        <dbReference type="ChEBI" id="CHEBI:456216"/>
        <dbReference type="EC" id="6.3.2.17"/>
    </reaction>
</comment>
<dbReference type="InterPro" id="IPR036615">
    <property type="entry name" value="Mur_ligase_C_dom_sf"/>
</dbReference>
<dbReference type="EC" id="6.3.2.17" evidence="7"/>
<dbReference type="InterPro" id="IPR013221">
    <property type="entry name" value="Mur_ligase_cen"/>
</dbReference>
<gene>
    <name evidence="21" type="ORF">SAMN05421743_105174</name>
</gene>
<dbReference type="Gene3D" id="3.90.190.20">
    <property type="entry name" value="Mur ligase, C-terminal domain"/>
    <property type="match status" value="1"/>
</dbReference>
<evidence type="ECO:0000256" key="14">
    <source>
        <dbReference type="ARBA" id="ARBA00022909"/>
    </source>
</evidence>
<dbReference type="SUPFAM" id="SSF53244">
    <property type="entry name" value="MurD-like peptide ligases, peptide-binding domain"/>
    <property type="match status" value="1"/>
</dbReference>
<dbReference type="Pfam" id="PF08245">
    <property type="entry name" value="Mur_ligase_M"/>
    <property type="match status" value="1"/>
</dbReference>
<organism evidence="21 22">
    <name type="scientific">Thalassobacillus cyri</name>
    <dbReference type="NCBI Taxonomy" id="571932"/>
    <lineage>
        <taxon>Bacteria</taxon>
        <taxon>Bacillati</taxon>
        <taxon>Bacillota</taxon>
        <taxon>Bacilli</taxon>
        <taxon>Bacillales</taxon>
        <taxon>Bacillaceae</taxon>
        <taxon>Thalassobacillus</taxon>
    </lineage>
</organism>
<dbReference type="InterPro" id="IPR004101">
    <property type="entry name" value="Mur_ligase_C"/>
</dbReference>
<protein>
    <recommendedName>
        <fullName evidence="8">Dihydrofolate synthase/folylpolyglutamate synthase</fullName>
        <ecNumber evidence="6">6.3.2.12</ecNumber>
        <ecNumber evidence="7">6.3.2.17</ecNumber>
    </recommendedName>
    <alternativeName>
        <fullName evidence="15">Tetrahydrofolylpolyglutamate synthase</fullName>
    </alternativeName>
</protein>
<dbReference type="Gene3D" id="3.40.1190.10">
    <property type="entry name" value="Mur-like, catalytic domain"/>
    <property type="match status" value="1"/>
</dbReference>
<dbReference type="InterPro" id="IPR036565">
    <property type="entry name" value="Mur-like_cat_sf"/>
</dbReference>
<evidence type="ECO:0000256" key="15">
    <source>
        <dbReference type="ARBA" id="ARBA00030592"/>
    </source>
</evidence>
<keyword evidence="9 18" id="KW-0436">Ligase</keyword>
<dbReference type="STRING" id="571932.SAMN05421743_105174"/>